<feature type="chain" id="PRO_5045881112" evidence="4">
    <location>
        <begin position="22"/>
        <end position="689"/>
    </location>
</feature>
<dbReference type="RefSeq" id="WP_305894467.1">
    <property type="nucleotide sequence ID" value="NZ_JAUZVZ010000021.1"/>
</dbReference>
<gene>
    <name evidence="7" type="ORF">Q3O60_13505</name>
</gene>
<evidence type="ECO:0000313" key="7">
    <source>
        <dbReference type="EMBL" id="MDP4537203.1"/>
    </source>
</evidence>
<name>A0ABT9H1V9_9GAMM</name>
<evidence type="ECO:0000313" key="8">
    <source>
        <dbReference type="Proteomes" id="UP001231616"/>
    </source>
</evidence>
<dbReference type="Gene3D" id="3.40.50.1820">
    <property type="entry name" value="alpha/beta hydrolase"/>
    <property type="match status" value="1"/>
</dbReference>
<dbReference type="InterPro" id="IPR029058">
    <property type="entry name" value="AB_hydrolase_fold"/>
</dbReference>
<evidence type="ECO:0000259" key="5">
    <source>
        <dbReference type="Pfam" id="PF00326"/>
    </source>
</evidence>
<keyword evidence="1" id="KW-0645">Protease</keyword>
<dbReference type="InterPro" id="IPR001375">
    <property type="entry name" value="Peptidase_S9_cat"/>
</dbReference>
<keyword evidence="3" id="KW-0720">Serine protease</keyword>
<keyword evidence="2" id="KW-0378">Hydrolase</keyword>
<dbReference type="PANTHER" id="PTHR42881">
    <property type="entry name" value="PROLYL ENDOPEPTIDASE"/>
    <property type="match status" value="1"/>
</dbReference>
<dbReference type="PANTHER" id="PTHR42881:SF13">
    <property type="entry name" value="PROLYL ENDOPEPTIDASE"/>
    <property type="match status" value="1"/>
</dbReference>
<feature type="domain" description="Peptidase S9 prolyl oligopeptidase catalytic" evidence="5">
    <location>
        <begin position="487"/>
        <end position="689"/>
    </location>
</feature>
<protein>
    <submittedName>
        <fullName evidence="7">Prolyl oligopeptidase family serine peptidase</fullName>
    </submittedName>
</protein>
<dbReference type="InterPro" id="IPR051167">
    <property type="entry name" value="Prolyl_oligopep/macrocyclase"/>
</dbReference>
<dbReference type="SUPFAM" id="SSF50993">
    <property type="entry name" value="Peptidase/esterase 'gauge' domain"/>
    <property type="match status" value="1"/>
</dbReference>
<evidence type="ECO:0000256" key="2">
    <source>
        <dbReference type="ARBA" id="ARBA00022801"/>
    </source>
</evidence>
<evidence type="ECO:0000256" key="3">
    <source>
        <dbReference type="ARBA" id="ARBA00022825"/>
    </source>
</evidence>
<dbReference type="Pfam" id="PF00326">
    <property type="entry name" value="Peptidase_S9"/>
    <property type="match status" value="1"/>
</dbReference>
<dbReference type="InterPro" id="IPR023302">
    <property type="entry name" value="Pept_S9A_N"/>
</dbReference>
<dbReference type="PRINTS" id="PR00862">
    <property type="entry name" value="PROLIGOPTASE"/>
</dbReference>
<comment type="caution">
    <text evidence="7">The sequence shown here is derived from an EMBL/GenBank/DDBJ whole genome shotgun (WGS) entry which is preliminary data.</text>
</comment>
<organism evidence="7 8">
    <name type="scientific">Alkalimonas collagenimarina</name>
    <dbReference type="NCBI Taxonomy" id="400390"/>
    <lineage>
        <taxon>Bacteria</taxon>
        <taxon>Pseudomonadati</taxon>
        <taxon>Pseudomonadota</taxon>
        <taxon>Gammaproteobacteria</taxon>
        <taxon>Alkalimonas</taxon>
    </lineage>
</organism>
<feature type="signal peptide" evidence="4">
    <location>
        <begin position="1"/>
        <end position="21"/>
    </location>
</feature>
<dbReference type="SUPFAM" id="SSF53474">
    <property type="entry name" value="alpha/beta-Hydrolases"/>
    <property type="match status" value="1"/>
</dbReference>
<keyword evidence="4" id="KW-0732">Signal</keyword>
<dbReference type="Gene3D" id="2.130.10.120">
    <property type="entry name" value="Prolyl oligopeptidase, N-terminal domain"/>
    <property type="match status" value="1"/>
</dbReference>
<dbReference type="Pfam" id="PF02897">
    <property type="entry name" value="Peptidase_S9_N"/>
    <property type="match status" value="1"/>
</dbReference>
<evidence type="ECO:0000259" key="6">
    <source>
        <dbReference type="Pfam" id="PF02897"/>
    </source>
</evidence>
<proteinExistence type="predicted"/>
<sequence>MTLKFASSLLSLVVVSAMVQAEQDPYLWLEEVHGERAMEWVEQQNEMAQQELAQSELYQLMYDQTLEVLDSDDRIDFPSRQGEYLYNFWRDANNQRGLYRRTTVESYASGKPEWQVVLDIDALAAAEDENWVYKGMSCLYPDYQRCLVNLSRGGADATVVREFDKNSMSFVEDGFTLPEAKSRVGWINQDSLYVATDFGEDSLTTSGYPREVRVWHRGADLAKAPALFNGDVDSVAAGAYRIFTATANYDVVYESPNFYSNKMWLRHNDELLAVPKPDSATLRTIFNDQLILMLREDWSEHGFKQGSLVAMPMSSVHSGKAEASLVMAPTETMSIQGVTRTKDHLLITVLQDVTSRVFKLEASEQGWQVQDLELADNASISVFNTDETDNIFHYTVNGFLTPTTLMQNDTATLKASQLRQAPSWFDEARFDVQQYKAKSADGTQVPYFVVKAKDVELNGKNPTLLYGYGGFEVSMRPSYSAVLGRNWLEQGGVYVLGNIRGGGEYGPAWHQAALQKNRMRAYEDFFAIAEDLIERKITAPQHLGIKGGSNGGLLTGAAMVLRPELFNAVISQVPLLDMKRYHLLLAGASWMAEYGNPDDPEMWEVIKTYSPYHNLHKDRTYPRAFFYTSTRDDRVHPAHARKMVARMLEQEHPVVYFENIEGGHAGASDNRQSARMAALEYSYLWQQLK</sequence>
<evidence type="ECO:0000256" key="1">
    <source>
        <dbReference type="ARBA" id="ARBA00022670"/>
    </source>
</evidence>
<accession>A0ABT9H1V9</accession>
<evidence type="ECO:0000256" key="4">
    <source>
        <dbReference type="SAM" id="SignalP"/>
    </source>
</evidence>
<dbReference type="InterPro" id="IPR002470">
    <property type="entry name" value="Peptidase_S9A"/>
</dbReference>
<reference evidence="7 8" key="1">
    <citation type="submission" date="2023-08" db="EMBL/GenBank/DDBJ databases">
        <authorList>
            <person name="Joshi A."/>
            <person name="Thite S."/>
        </authorList>
    </citation>
    <scope>NUCLEOTIDE SEQUENCE [LARGE SCALE GENOMIC DNA]</scope>
    <source>
        <strain evidence="7 8">AC40</strain>
    </source>
</reference>
<dbReference type="EMBL" id="JAUZVZ010000021">
    <property type="protein sequence ID" value="MDP4537203.1"/>
    <property type="molecule type" value="Genomic_DNA"/>
</dbReference>
<dbReference type="Proteomes" id="UP001231616">
    <property type="component" value="Unassembled WGS sequence"/>
</dbReference>
<keyword evidence="8" id="KW-1185">Reference proteome</keyword>
<feature type="domain" description="Peptidase S9A N-terminal" evidence="6">
    <location>
        <begin position="22"/>
        <end position="419"/>
    </location>
</feature>